<sequence>MCPDLFKKFSLYFVFWHEILSLSLSLFINKKTDSLPEKLSPVFNIVYF</sequence>
<accession>A0A0B7GSW7</accession>
<evidence type="ECO:0000313" key="2">
    <source>
        <dbReference type="Proteomes" id="UP000042527"/>
    </source>
</evidence>
<gene>
    <name evidence="1" type="ORF">TPHV1_20080</name>
</gene>
<reference evidence="2" key="1">
    <citation type="submission" date="2015-01" db="EMBL/GenBank/DDBJ databases">
        <authorList>
            <person name="Manzoor Shahid"/>
            <person name="Zubair Saima"/>
        </authorList>
    </citation>
    <scope>NUCLEOTIDE SEQUENCE [LARGE SCALE GENOMIC DNA]</scope>
    <source>
        <strain evidence="2">V1</strain>
    </source>
</reference>
<name>A0A0B7GSW7_TREPH</name>
<proteinExistence type="predicted"/>
<protein>
    <submittedName>
        <fullName evidence="1">Uncharacterized protein</fullName>
    </submittedName>
</protein>
<dbReference type="AlphaFoldDB" id="A0A0B7GSW7"/>
<organism evidence="1 2">
    <name type="scientific">Treponema phagedenis</name>
    <dbReference type="NCBI Taxonomy" id="162"/>
    <lineage>
        <taxon>Bacteria</taxon>
        <taxon>Pseudomonadati</taxon>
        <taxon>Spirochaetota</taxon>
        <taxon>Spirochaetia</taxon>
        <taxon>Spirochaetales</taxon>
        <taxon>Treponemataceae</taxon>
        <taxon>Treponema</taxon>
    </lineage>
</organism>
<evidence type="ECO:0000313" key="1">
    <source>
        <dbReference type="EMBL" id="CEM61543.1"/>
    </source>
</evidence>
<dbReference type="Proteomes" id="UP000042527">
    <property type="component" value="Unassembled WGS sequence"/>
</dbReference>
<dbReference type="EMBL" id="CDNC01000012">
    <property type="protein sequence ID" value="CEM61543.1"/>
    <property type="molecule type" value="Genomic_DNA"/>
</dbReference>
<keyword evidence="2" id="KW-1185">Reference proteome</keyword>